<name>A0M5R8_CHRFK</name>
<dbReference type="Proteomes" id="UP000000755">
    <property type="component" value="Chromosome"/>
</dbReference>
<dbReference type="RefSeq" id="WP_011710864.1">
    <property type="nucleotide sequence ID" value="NC_008571.1"/>
</dbReference>
<evidence type="ECO:0000313" key="1">
    <source>
        <dbReference type="EMBL" id="CAL67963.1"/>
    </source>
</evidence>
<gene>
    <name evidence="1" type="ordered locus">GFO_3018</name>
</gene>
<dbReference type="STRING" id="411154.GFO_3018"/>
<dbReference type="EMBL" id="CU207366">
    <property type="protein sequence ID" value="CAL67963.1"/>
    <property type="molecule type" value="Genomic_DNA"/>
</dbReference>
<protein>
    <submittedName>
        <fullName evidence="1">Secreted protein</fullName>
    </submittedName>
</protein>
<proteinExistence type="predicted"/>
<organism evidence="1 2">
    <name type="scientific">Christiangramia forsetii (strain DSM 17595 / CGMCC 1.15422 / KT0803)</name>
    <name type="common">Gramella forsetii</name>
    <dbReference type="NCBI Taxonomy" id="411154"/>
    <lineage>
        <taxon>Bacteria</taxon>
        <taxon>Pseudomonadati</taxon>
        <taxon>Bacteroidota</taxon>
        <taxon>Flavobacteriia</taxon>
        <taxon>Flavobacteriales</taxon>
        <taxon>Flavobacteriaceae</taxon>
        <taxon>Christiangramia</taxon>
    </lineage>
</organism>
<dbReference type="AlphaFoldDB" id="A0M5R8"/>
<reference evidence="1 2" key="1">
    <citation type="journal article" date="2006" name="Environ. Microbiol.">
        <title>Whole genome analysis of the marine Bacteroidetes'Gramella forsetii' reveals adaptations to degradation of polymeric organic matter.</title>
        <authorList>
            <person name="Bauer M."/>
            <person name="Kube M."/>
            <person name="Teeling H."/>
            <person name="Richter M."/>
            <person name="Lombardot T."/>
            <person name="Allers E."/>
            <person name="Wuerdemann C.A."/>
            <person name="Quast C."/>
            <person name="Kuhl H."/>
            <person name="Knaust F."/>
            <person name="Woebken D."/>
            <person name="Bischof K."/>
            <person name="Mussmann M."/>
            <person name="Choudhuri J.V."/>
            <person name="Meyer F."/>
            <person name="Reinhardt R."/>
            <person name="Amann R.I."/>
            <person name="Gloeckner F.O."/>
        </authorList>
    </citation>
    <scope>NUCLEOTIDE SEQUENCE [LARGE SCALE GENOMIC DNA]</scope>
    <source>
        <strain evidence="1 2">KT0803</strain>
    </source>
</reference>
<accession>A0M5R8</accession>
<dbReference type="KEGG" id="gfo:GFO_3018"/>
<dbReference type="OrthoDB" id="834772at2"/>
<sequence length="338" mass="36749">MNKSPLFIFSILSLSLLSCGNDDNPNNKVVTSDTAQLYATTHSGQVRRYDINDGVETNYSVASTDVEGFFFSPEEDAFTIISRSSNRIETYLNIKALGAGGTKDPEMGVVGTSNLESPRDLAVNGQFYVVSDNTDLDGDETTPEGRLFVYIKTESGFVLRNILITKFKVWGLEFIGSDLYAVVDETNKVAVYKNFIESNPNNRIVTADKIVGFQGLIRTHGLDYDKGIMVLSDIGEAESASDGALQIIENFEAKFNNATNGGFIEASDQLRIFGGNTLLGNPVNVVYNANYNVIFVAEALNNGGRVLAFNNATSISGNIAPDLKYDLAGASSVFYFTE</sequence>
<dbReference type="HOGENOM" id="CLU_815684_0_0_10"/>
<dbReference type="PROSITE" id="PS51257">
    <property type="entry name" value="PROKAR_LIPOPROTEIN"/>
    <property type="match status" value="1"/>
</dbReference>
<dbReference type="eggNOG" id="COG3391">
    <property type="taxonomic scope" value="Bacteria"/>
</dbReference>
<dbReference type="SUPFAM" id="SSF75011">
    <property type="entry name" value="3-carboxy-cis,cis-mucoante lactonizing enzyme"/>
    <property type="match status" value="1"/>
</dbReference>
<evidence type="ECO:0000313" key="2">
    <source>
        <dbReference type="Proteomes" id="UP000000755"/>
    </source>
</evidence>